<dbReference type="EMBL" id="VEPZ02001652">
    <property type="protein sequence ID" value="KAE8664384.1"/>
    <property type="molecule type" value="Genomic_DNA"/>
</dbReference>
<dbReference type="InterPro" id="IPR044701">
    <property type="entry name" value="MRL7/MRL7L"/>
</dbReference>
<dbReference type="PANTHER" id="PTHR34669:SF1">
    <property type="entry name" value="THIOREDOXIN-LIKE FOLD DOMAIN-CONTAINING PROTEIN MRL7L, CHLOROPLASTIC"/>
    <property type="match status" value="1"/>
</dbReference>
<gene>
    <name evidence="1" type="ORF">F3Y22_tig00112800pilonHSYRG00098</name>
</gene>
<dbReference type="PANTHER" id="PTHR34669">
    <property type="entry name" value="THIOREDOXIN-LIKE FOLD DOMAIN-CONTAINING PROTEIN MRL7L, CHLOROPLASTIC"/>
    <property type="match status" value="1"/>
</dbReference>
<organism evidence="1 2">
    <name type="scientific">Hibiscus syriacus</name>
    <name type="common">Rose of Sharon</name>
    <dbReference type="NCBI Taxonomy" id="106335"/>
    <lineage>
        <taxon>Eukaryota</taxon>
        <taxon>Viridiplantae</taxon>
        <taxon>Streptophyta</taxon>
        <taxon>Embryophyta</taxon>
        <taxon>Tracheophyta</taxon>
        <taxon>Spermatophyta</taxon>
        <taxon>Magnoliopsida</taxon>
        <taxon>eudicotyledons</taxon>
        <taxon>Gunneridae</taxon>
        <taxon>Pentapetalae</taxon>
        <taxon>rosids</taxon>
        <taxon>malvids</taxon>
        <taxon>Malvales</taxon>
        <taxon>Malvaceae</taxon>
        <taxon>Malvoideae</taxon>
        <taxon>Hibiscus</taxon>
    </lineage>
</organism>
<evidence type="ECO:0000313" key="2">
    <source>
        <dbReference type="Proteomes" id="UP000436088"/>
    </source>
</evidence>
<dbReference type="GO" id="GO:0009570">
    <property type="term" value="C:chloroplast stroma"/>
    <property type="evidence" value="ECO:0007669"/>
    <property type="project" value="TreeGrafter"/>
</dbReference>
<dbReference type="Proteomes" id="UP000436088">
    <property type="component" value="Unassembled WGS sequence"/>
</dbReference>
<dbReference type="GO" id="GO:0009658">
    <property type="term" value="P:chloroplast organization"/>
    <property type="evidence" value="ECO:0007669"/>
    <property type="project" value="InterPro"/>
</dbReference>
<proteinExistence type="predicted"/>
<keyword evidence="2" id="KW-1185">Reference proteome</keyword>
<sequence length="85" mass="9869">MRIDPDWPEDADGWGFNLGQFFDKITIKNNKKENDDDAIRTADELSKMMAFFYYDAAKPSWLDCSGNGQERIPTVVIERQNNLYS</sequence>
<comment type="caution">
    <text evidence="1">The sequence shown here is derived from an EMBL/GenBank/DDBJ whole genome shotgun (WGS) entry which is preliminary data.</text>
</comment>
<reference evidence="1" key="1">
    <citation type="submission" date="2019-09" db="EMBL/GenBank/DDBJ databases">
        <title>Draft genome information of white flower Hibiscus syriacus.</title>
        <authorList>
            <person name="Kim Y.-M."/>
        </authorList>
    </citation>
    <scope>NUCLEOTIDE SEQUENCE [LARGE SCALE GENOMIC DNA]</scope>
    <source>
        <strain evidence="1">YM2019G1</strain>
    </source>
</reference>
<dbReference type="GO" id="GO:0006355">
    <property type="term" value="P:regulation of DNA-templated transcription"/>
    <property type="evidence" value="ECO:0007669"/>
    <property type="project" value="InterPro"/>
</dbReference>
<name>A0A6A2Y5Y2_HIBSY</name>
<accession>A0A6A2Y5Y2</accession>
<protein>
    <submittedName>
        <fullName evidence="1">Uncharacterized protein</fullName>
    </submittedName>
</protein>
<evidence type="ECO:0000313" key="1">
    <source>
        <dbReference type="EMBL" id="KAE8664384.1"/>
    </source>
</evidence>
<dbReference type="AlphaFoldDB" id="A0A6A2Y5Y2"/>